<evidence type="ECO:0000259" key="9">
    <source>
        <dbReference type="Pfam" id="PF22672"/>
    </source>
</evidence>
<evidence type="ECO:0000256" key="1">
    <source>
        <dbReference type="SAM" id="Coils"/>
    </source>
</evidence>
<dbReference type="Gene3D" id="1.20.1310.20">
    <property type="entry name" value="Duffy-antigen binding domain"/>
    <property type="match status" value="7"/>
</dbReference>
<feature type="domain" description="Duffy-binding-like" evidence="9">
    <location>
        <begin position="1911"/>
        <end position="2055"/>
    </location>
</feature>
<dbReference type="InterPro" id="IPR049158">
    <property type="entry name" value="PfEMP1_CIDRalpha1_dom"/>
</dbReference>
<feature type="domain" description="PfEMP1 CIDRalpha1" evidence="8">
    <location>
        <begin position="521"/>
        <end position="578"/>
    </location>
</feature>
<dbReference type="Gene3D" id="1.20.58.830">
    <property type="match status" value="7"/>
</dbReference>
<feature type="domain" description="Duffy-binding-like" evidence="9">
    <location>
        <begin position="1455"/>
        <end position="1574"/>
    </location>
</feature>
<evidence type="ECO:0000259" key="6">
    <source>
        <dbReference type="Pfam" id="PF15447"/>
    </source>
</evidence>
<feature type="domain" description="Duffy-antigen binding" evidence="5">
    <location>
        <begin position="1262"/>
        <end position="1426"/>
    </location>
</feature>
<dbReference type="FunFam" id="1.20.58.1930:FF:000001">
    <property type="entry name" value="Erythrocyte membrane protein 1, PfEMP1"/>
    <property type="match status" value="1"/>
</dbReference>
<dbReference type="FunFam" id="1.20.1310.20:FF:000017">
    <property type="entry name" value="Erythrocyte membrane protein 1, PfEMP1"/>
    <property type="match status" value="1"/>
</dbReference>
<evidence type="ECO:0000313" key="10">
    <source>
        <dbReference type="EMBL" id="ETW32597.1"/>
    </source>
</evidence>
<dbReference type="FunFam" id="1.20.58.830:FF:000021">
    <property type="entry name" value="Erythrocyte membrane protein 1, PfEMP1"/>
    <property type="match status" value="1"/>
</dbReference>
<sequence>MAPSSAGTNGYNDAKDFLDKIGQEIYKKVHTKAVDYRNYLQGHLENAIFEELPKDKQTENDPCKLKYGYHTTVTSGYDNENPCKDRPEVRFSYTEGAQCDDRKIRGSNSNKDGACAPFRRLHICDYNLENINRYDKINNHTLLVDVCQAAKFEAESLINYRARYQEKYKDTGSPICTVLARSFADIGDIIRGKDLYLGNPQEKTKREQLEKNLKTIFKNIYEKLLEENQTNGRNGEAAKERYKDTTNFYRLREDWWDANRETVWKALTCDAGGGTYFRQTCNGQHKTQNNCRCRTNDVPTYFDYVPQYLRWFEEWAEDFCRKKKKFLYIVKTNCRDYEQNLYCSGDGFDCTKTKRAIGKYAIGDECTKCSFWCGFYKKWLANQKQEFLKQKKKCENEIIGNGIQRRSSPSTEDYEGYEKYFHEEFQRYNNDSKNFLGLLSKETECKELEKDNENKVDFMNTDDDKESNNIGTFYYSKYCEECPECGVEKGNDGQFVNRTNKDAQCNEEKEEYKIPTGVSGTKINVLYSGKGRGDITEKLKDFCKKPENEDGKKNEKWQCYYESADNNMCKMTNAVANDKNHDKIMSFNDFFNFWVAHVLNDSIDWRKQLTKCLSEDKLKKCEKGCKSNCECFKKWIRKKETEWIEVKNQFNKQKDIPEGLTHYKLLETILEDYYFENIQKAYGDLKSIQEMKKMIEEHKKNPNRTKDDEDAIDVLFDHEKEEAEDCLDIHEDDDECVEESEKIPNNPCSGTRHRAMVKNVAAVMHLEARQQLTSRGGGRKALRGDASQGEYNRQGKGSELQGENICNINTTHSNDDRSHGEPCTGKDGNQGGDRMKIGTPWTNIVEKNKTSYKDVFLPPRREHMCTSNLENLKDNGKSVSDTHTLLGEVALSAKMDAKKIIDLYKKHNSLTGKSESVDPNHKETICRAVRYSFADLGDIIRGRDMWDKDDGSKKMEGHLKKIFGKIKEQLPQNIKDKYKDYDKTTHKYKRLREDWWEANRRQVWKSMQCALKSDNIQCRMTPDDYIPQRLRWMTEWAEWYCKYQAEAYKTLQKGCEECMRKGESCTKGSDECATCKQACDKYKEEINKWRKQWEQISGKYQILYWQAKNDSDRMAFPGTDPDYKQVVHFFKELQKANGDTTPGVNTSTTVTTPYSTAEGYIHQELPNVGCNTQTEFCDKKNGNNNINYTFKHPPKEYEDACECDTRNKPPETAPKKEKSACEIVEEIYRTSNNIKQAINSCYRKNYNGWTCDPGDFENGNSGACMPPRRKSLCIHSLEHFSGTSQNELKEAFIKCAAAETCLLWKNYKEHKEKEQKIGATSVDPDNELKNGNIPEDFKRQMFYTYGDYRDLCLGTDISSKKDTSKGVGKVKDNIHTIFKDSGKTDYEKRKNWWKTIENDVWDGMLCGLSHASGNENNAETIKNNNTYANVKFSGNNSTTLEEFAKRPQFLRWLTEWGEDFCREQKKQLDILTSNCPDDTCTNEDKKKTCSDACKAYKEWLSKWKENYNKQSEKYFKDKAVGKFQSTSANAEVNSSTNAYEYLNKVLQKICTDDYCKCMDAESSETSKKPENDTHDAHMPKSLDEEPKEVKGKCSCTPPPSACDIVQKLFEKKDENEKYFHEACSTKYKNGKEKYTQWKCINDSSNTTRSSPPAPVSSSSATSRSSPEAGASVNSDGSSAPSSTCIPPRRQQMYIQPLQSLSGNESQVELRTKFIEMAAIETFFQWHKFKKEKVREIREKNEMDGKNLLFGQDDTSDDPNNPQNKLNKGEISDEFIRQMFYTFGDYRDILFGKTIDKDEDTLNDKINKVFANGGSQAPSSKKDIEQRKEWWNNNAKDIWDGMVCALSYDTETKYRIESVHTKLKEEMKDNKKYNYKKVTISSIPISADKTSITTTNLSDFANRPTFFRWLEEWAQEFCKKRTHKLAQIKHECRRQDGTRYCDGDGFDCNKIIPDKDKILSDFNCPSCAKSCNSYKQWINTKKREFNKQQEKYTTEIDNNKSKYNNIYDEKFVKNVRNHYRSVDLFLKELKDGSCSNKNTKDNIIVFNDTKETFRPAKNCSPCPVFGGKFNRGNWSNITEKTCENKKITEQDIKNVKNPTEKLNMLVSDNITKEFTNDLSLCEKSSIFEGITKDEWTCVNLCKSDICFLKNLKQDTDDKQNILIRTLFKRWVENFLKDYNKINDKISQCKNNKNKSVCIKDCTNKCNCVDQWIENKMDEWVKVRNHYLKPYKIKDSQINYDVRRFLNTMQPQTEIQKVIGDFKDLEDLEKASGCNYSDYSENSKEKDVVECLLNKLKNEINDCKNQTDDGTNPNCVNPSPTPENPEEHEQPPDDYTPTTTDDSRPAFCKDIQPPEEPKEDSDRLCDDNKQPKCKGYETYSTNIYEAKVKLIGLGAHYHRPAPYYPNIYLSPRVQQLCLQPLKELKEVNKNTSNVSELIEALKKCAYNEAKGLYNYYKDYIHNLRNNGSTLSEKEIETYTLEAMKRSYADYGNIVKGNTWWIYPDKKDVDTVIISATDTFNKMTKSSDESIDDDSKRLQLWKSLRNDIWKAMLCGYQKGKNNNAQIDKNWCTVPTDDETDQFLRWFKEWGESFCIRREQELKRLKEKCENGICNDTDEAKKQECKRLCENYKQFLKMYENQYKQQSIQYRELESSIDEFKDKDPFTFLKEKCNAGFSCFKDINENELNNIFQYPYDEVIKFCTCTSKDTSKSTPSNCIDKAAYEVQQEVIKNIGNNSNNLKGKEIDLSECRKGDNVVVDNSGVTKKIDKDKLKQFFPPNIYSCETNEINDFHMGKEWDCNYRNINFREKGLCLPPRRQFMCIKKLEDISTIDVNTSEKLFKEVNDLAKKEAIRILRNYQEQNKTDFSEICDDMKYSFADLGDIIRGRDLLKKYPKQRRLQQKLHTVFKKIYNKLQNGQHIYKDDNPYYYNLRNDWWEANRKDIWKTMTCSAPKKAYIYETTENSEKKIRSTNMHNYCGHNHNPPYDDYIPQRLRWMKEWGEYVCKILNEKIDDMKNDCQECKLNNSRCRDDDDGNKCRKCKSKCKEYTELIQNLKSQFSILEKKYNDLYKKAKNKSGGLTKDSDKHVIEFFEKVKKINTCNVDTADKYLDKASHCINYNFIGNQIKTTPYIFNNHPEKYKNQCVCTITNHPLDKCPFRHDNKALCNLLKEFSECKNKTFDNKLDSWGTHDLKYRTSTNQGVFIPPRRTRLCLKPLIKRNYAQHDEHNFLNDLLTAAYTEAYALGDKFKNQPTEALKAIKWSFADYGDIIKGTDMIDNMYLNELKTQLETIIKYNGTSNKTMSFKDWWEYNKNKVWHVMLCGYNKAGGTINHFDCNIPSEENTDQFLRWFQEWTEAFCSRKNELYKELEAQSENAECLDGRIYPDAFKNACEKYRNFIANKKIQYDLQMYQYNKKYKNSKLYSKEGPDFLKNQCNGKCDCLSENFIKNFKLENPYETLDNEKLKNICDCQKSERIQPLPPADQPFDPTILHTTIPFGIAFALGSIAFLFLK</sequence>
<feature type="compositionally biased region" description="Polar residues" evidence="2">
    <location>
        <begin position="2306"/>
        <end position="2316"/>
    </location>
</feature>
<dbReference type="GO" id="GO:0016020">
    <property type="term" value="C:membrane"/>
    <property type="evidence" value="ECO:0007669"/>
    <property type="project" value="InterPro"/>
</dbReference>
<dbReference type="InterPro" id="IPR054595">
    <property type="entry name" value="DBL_C"/>
</dbReference>
<evidence type="ECO:0000259" key="4">
    <source>
        <dbReference type="Pfam" id="PF03011"/>
    </source>
</evidence>
<keyword evidence="3" id="KW-0472">Membrane</keyword>
<feature type="domain" description="Duffy-antigen binding" evidence="5">
    <location>
        <begin position="3197"/>
        <end position="3323"/>
    </location>
</feature>
<dbReference type="Pfam" id="PF21807">
    <property type="entry name" value="PfEMP1_CIDRalpha1_dom"/>
    <property type="match status" value="1"/>
</dbReference>
<dbReference type="Pfam" id="PF05424">
    <property type="entry name" value="Duffy_binding"/>
    <property type="match status" value="6"/>
</dbReference>
<feature type="coiled-coil region" evidence="1">
    <location>
        <begin position="3001"/>
        <end position="3068"/>
    </location>
</feature>
<evidence type="ECO:0000259" key="5">
    <source>
        <dbReference type="Pfam" id="PF05424"/>
    </source>
</evidence>
<evidence type="ECO:0000259" key="7">
    <source>
        <dbReference type="Pfam" id="PF18562"/>
    </source>
</evidence>
<evidence type="ECO:0000313" key="11">
    <source>
        <dbReference type="Proteomes" id="UP000030708"/>
    </source>
</evidence>
<feature type="domain" description="Duffy-antigen binding" evidence="5">
    <location>
        <begin position="2807"/>
        <end position="2991"/>
    </location>
</feature>
<dbReference type="Pfam" id="PF15447">
    <property type="entry name" value="NTS"/>
    <property type="match status" value="1"/>
</dbReference>
<feature type="compositionally biased region" description="Low complexity" evidence="2">
    <location>
        <begin position="1647"/>
        <end position="1666"/>
    </location>
</feature>
<dbReference type="Pfam" id="PF03011">
    <property type="entry name" value="PFEMP"/>
    <property type="match status" value="2"/>
</dbReference>
<evidence type="ECO:0000256" key="2">
    <source>
        <dbReference type="SAM" id="MobiDB-lite"/>
    </source>
</evidence>
<feature type="domain" description="Duffy-binding-like" evidence="4">
    <location>
        <begin position="590"/>
        <end position="733"/>
    </location>
</feature>
<organism evidence="10 11">
    <name type="scientific">Plasmodium falciparum Tanzania</name>
    <name type="common">2000708</name>
    <dbReference type="NCBI Taxonomy" id="1036725"/>
    <lineage>
        <taxon>Eukaryota</taxon>
        <taxon>Sar</taxon>
        <taxon>Alveolata</taxon>
        <taxon>Apicomplexa</taxon>
        <taxon>Aconoidasida</taxon>
        <taxon>Haemosporida</taxon>
        <taxon>Plasmodiidae</taxon>
        <taxon>Plasmodium</taxon>
        <taxon>Plasmodium (Laverania)</taxon>
    </lineage>
</organism>
<feature type="region of interest" description="Disordered" evidence="2">
    <location>
        <begin position="1563"/>
        <end position="1596"/>
    </location>
</feature>
<keyword evidence="3" id="KW-0812">Transmembrane</keyword>
<protein>
    <recommendedName>
        <fullName evidence="12">Erythrocyte membrane protein 1</fullName>
    </recommendedName>
</protein>
<dbReference type="PROSITE" id="PS00018">
    <property type="entry name" value="EF_HAND_1"/>
    <property type="match status" value="1"/>
</dbReference>
<feature type="domain" description="Duffy-antigen binding" evidence="5">
    <location>
        <begin position="113"/>
        <end position="310"/>
    </location>
</feature>
<feature type="domain" description="Duffy-binding-like" evidence="9">
    <location>
        <begin position="314"/>
        <end position="463"/>
    </location>
</feature>
<evidence type="ECO:0000259" key="8">
    <source>
        <dbReference type="Pfam" id="PF21807"/>
    </source>
</evidence>
<feature type="region of interest" description="Disordered" evidence="2">
    <location>
        <begin position="1744"/>
        <end position="1766"/>
    </location>
</feature>
<evidence type="ECO:0008006" key="12">
    <source>
        <dbReference type="Google" id="ProtNLM"/>
    </source>
</evidence>
<dbReference type="SUPFAM" id="SSF140924">
    <property type="entry name" value="Duffy binding domain-like"/>
    <property type="match status" value="9"/>
</dbReference>
<accession>A0A024VVU3</accession>
<dbReference type="GO" id="GO:0046789">
    <property type="term" value="F:host cell surface receptor binding"/>
    <property type="evidence" value="ECO:0007669"/>
    <property type="project" value="InterPro"/>
</dbReference>
<feature type="domain" description="Duffy-binding-like" evidence="4">
    <location>
        <begin position="2165"/>
        <end position="2306"/>
    </location>
</feature>
<name>A0A024VVU3_PLAFA</name>
<dbReference type="Gene3D" id="1.20.58.1930">
    <property type="match status" value="2"/>
</dbReference>
<feature type="coiled-coil region" evidence="1">
    <location>
        <begin position="2632"/>
        <end position="2659"/>
    </location>
</feature>
<feature type="compositionally biased region" description="Basic and acidic residues" evidence="2">
    <location>
        <begin position="1563"/>
        <end position="1591"/>
    </location>
</feature>
<proteinExistence type="predicted"/>
<dbReference type="InterPro" id="IPR042202">
    <property type="entry name" value="Duffy-ag-bd_sf"/>
</dbReference>
<gene>
    <name evidence="10" type="ORF">PFTANZ_06684</name>
</gene>
<feature type="region of interest" description="Disordered" evidence="2">
    <location>
        <begin position="2300"/>
        <end position="2365"/>
    </location>
</feature>
<dbReference type="InterPro" id="IPR029210">
    <property type="entry name" value="PfEMP1_NTS"/>
</dbReference>
<feature type="non-terminal residue" evidence="10">
    <location>
        <position position="3507"/>
    </location>
</feature>
<dbReference type="FunFam" id="1.20.1310.20:FF:000001">
    <property type="entry name" value="Erythrocyte membrane protein 1, PfEMP1"/>
    <property type="match status" value="1"/>
</dbReference>
<dbReference type="Pfam" id="PF18562">
    <property type="entry name" value="CIDR1_gamma"/>
    <property type="match status" value="1"/>
</dbReference>
<dbReference type="InterPro" id="IPR018247">
    <property type="entry name" value="EF_Hand_1_Ca_BS"/>
</dbReference>
<dbReference type="EMBL" id="KI927225">
    <property type="protein sequence ID" value="ETW32597.1"/>
    <property type="molecule type" value="Genomic_DNA"/>
</dbReference>
<keyword evidence="3" id="KW-1133">Transmembrane helix</keyword>
<feature type="domain" description="Plasmodium falciparum erythrocyte membrane protein-1 N-terminal segment" evidence="6">
    <location>
        <begin position="13"/>
        <end position="47"/>
    </location>
</feature>
<evidence type="ECO:0000256" key="3">
    <source>
        <dbReference type="SAM" id="Phobius"/>
    </source>
</evidence>
<feature type="region of interest" description="Disordered" evidence="2">
    <location>
        <begin position="1642"/>
        <end position="1686"/>
    </location>
</feature>
<dbReference type="InterPro" id="IPR008602">
    <property type="entry name" value="Duffy-antigen-binding"/>
</dbReference>
<feature type="region of interest" description="Disordered" evidence="2">
    <location>
        <begin position="770"/>
        <end position="838"/>
    </location>
</feature>
<feature type="domain" description="Duffy-antigen binding" evidence="5">
    <location>
        <begin position="2405"/>
        <end position="2572"/>
    </location>
</feature>
<keyword evidence="1" id="KW-0175">Coiled coil</keyword>
<reference evidence="10 11" key="2">
    <citation type="submission" date="2013-02" db="EMBL/GenBank/DDBJ databases">
        <title>The Genome Sequence of Plasmodium falciparum Tanzania (2000708).</title>
        <authorList>
            <consortium name="The Broad Institute Genome Sequencing Platform"/>
            <consortium name="The Broad Institute Genome Sequencing Center for Infectious Disease"/>
            <person name="Neafsey D."/>
            <person name="Cheeseman I."/>
            <person name="Volkman S."/>
            <person name="Adams J."/>
            <person name="Walker B."/>
            <person name="Young S.K."/>
            <person name="Zeng Q."/>
            <person name="Gargeya S."/>
            <person name="Fitzgerald M."/>
            <person name="Haas B."/>
            <person name="Abouelleil A."/>
            <person name="Alvarado L."/>
            <person name="Arachchi H.M."/>
            <person name="Berlin A.M."/>
            <person name="Chapman S.B."/>
            <person name="Dewar J."/>
            <person name="Goldberg J."/>
            <person name="Griggs A."/>
            <person name="Gujja S."/>
            <person name="Hansen M."/>
            <person name="Howarth C."/>
            <person name="Imamovic A."/>
            <person name="Larimer J."/>
            <person name="McCowan C."/>
            <person name="Murphy C."/>
            <person name="Neiman D."/>
            <person name="Pearson M."/>
            <person name="Priest M."/>
            <person name="Roberts A."/>
            <person name="Saif S."/>
            <person name="Shea T."/>
            <person name="Sisk P."/>
            <person name="Sykes S."/>
            <person name="Wortman J."/>
            <person name="Nusbaum C."/>
            <person name="Birren B."/>
        </authorList>
    </citation>
    <scope>NUCLEOTIDE SEQUENCE [LARGE SCALE GENOMIC DNA]</scope>
    <source>
        <strain evidence="11">Tanzania (2000708)</strain>
    </source>
</reference>
<dbReference type="InterPro" id="IPR004258">
    <property type="entry name" value="DBL"/>
</dbReference>
<dbReference type="Pfam" id="PF22672">
    <property type="entry name" value="DBL_C"/>
    <property type="match status" value="4"/>
</dbReference>
<dbReference type="InterPro" id="IPR041480">
    <property type="entry name" value="CIDR1_gamma"/>
</dbReference>
<dbReference type="Proteomes" id="UP000030708">
    <property type="component" value="Unassembled WGS sequence"/>
</dbReference>
<reference evidence="10 11" key="1">
    <citation type="submission" date="2013-02" db="EMBL/GenBank/DDBJ databases">
        <title>The Genome Annotation of Plasmodium falciparum Tanzania (2000708).</title>
        <authorList>
            <consortium name="The Broad Institute Genome Sequencing Platform"/>
            <consortium name="The Broad Institute Genome Sequencing Center for Infectious Disease"/>
            <person name="Neafsey D."/>
            <person name="Hoffman S."/>
            <person name="Volkman S."/>
            <person name="Rosenthal P."/>
            <person name="Walker B."/>
            <person name="Young S.K."/>
            <person name="Zeng Q."/>
            <person name="Gargeya S."/>
            <person name="Fitzgerald M."/>
            <person name="Haas B."/>
            <person name="Abouelleil A."/>
            <person name="Allen A.W."/>
            <person name="Alvarado L."/>
            <person name="Arachchi H.M."/>
            <person name="Berlin A.M."/>
            <person name="Chapman S.B."/>
            <person name="Gainer-Dewar J."/>
            <person name="Goldberg J."/>
            <person name="Griggs A."/>
            <person name="Gujja S."/>
            <person name="Hansen M."/>
            <person name="Howarth C."/>
            <person name="Imamovic A."/>
            <person name="Ireland A."/>
            <person name="Larimer J."/>
            <person name="McCowan C."/>
            <person name="Murphy C."/>
            <person name="Pearson M."/>
            <person name="Poon T.W."/>
            <person name="Priest M."/>
            <person name="Roberts A."/>
            <person name="Saif S."/>
            <person name="Shea T."/>
            <person name="Sisk P."/>
            <person name="Sykes S."/>
            <person name="Wortman J."/>
            <person name="Nusbaum C."/>
            <person name="Birren B."/>
        </authorList>
    </citation>
    <scope>NUCLEOTIDE SEQUENCE [LARGE SCALE GENOMIC DNA]</scope>
    <source>
        <strain evidence="11">Tanzania (2000708)</strain>
    </source>
</reference>
<feature type="domain" description="Duffy-binding-like" evidence="9">
    <location>
        <begin position="2995"/>
        <end position="3137"/>
    </location>
</feature>
<feature type="compositionally biased region" description="Polar residues" evidence="2">
    <location>
        <begin position="1671"/>
        <end position="1684"/>
    </location>
</feature>
<feature type="transmembrane region" description="Helical" evidence="3">
    <location>
        <begin position="3485"/>
        <end position="3506"/>
    </location>
</feature>
<feature type="domain" description="Duffy-antigen binding" evidence="5">
    <location>
        <begin position="855"/>
        <end position="1031"/>
    </location>
</feature>
<feature type="domain" description="Cysteine-rich interdomain region 1 gamma" evidence="7">
    <location>
        <begin position="2098"/>
        <end position="2149"/>
    </location>
</feature>